<dbReference type="Proteomes" id="UP000499080">
    <property type="component" value="Unassembled WGS sequence"/>
</dbReference>
<accession>A0A4Y2D9K4</accession>
<sequence length="82" mass="9016">MFSKSYLLYDFICGAAINATIPTPLPLGQGSLLEILFCTVTGKGKREHCCFRGRDCLFGQLISFLVPQVTYVGSNPTQPDVR</sequence>
<reference evidence="1 2" key="1">
    <citation type="journal article" date="2019" name="Sci. Rep.">
        <title>Orb-weaving spider Araneus ventricosus genome elucidates the spidroin gene catalogue.</title>
        <authorList>
            <person name="Kono N."/>
            <person name="Nakamura H."/>
            <person name="Ohtoshi R."/>
            <person name="Moran D.A.P."/>
            <person name="Shinohara A."/>
            <person name="Yoshida Y."/>
            <person name="Fujiwara M."/>
            <person name="Mori M."/>
            <person name="Tomita M."/>
            <person name="Arakawa K."/>
        </authorList>
    </citation>
    <scope>NUCLEOTIDE SEQUENCE [LARGE SCALE GENOMIC DNA]</scope>
</reference>
<name>A0A4Y2D9K4_ARAVE</name>
<comment type="caution">
    <text evidence="1">The sequence shown here is derived from an EMBL/GenBank/DDBJ whole genome shotgun (WGS) entry which is preliminary data.</text>
</comment>
<evidence type="ECO:0000313" key="2">
    <source>
        <dbReference type="Proteomes" id="UP000499080"/>
    </source>
</evidence>
<keyword evidence="2" id="KW-1185">Reference proteome</keyword>
<evidence type="ECO:0000313" key="1">
    <source>
        <dbReference type="EMBL" id="GBM12766.1"/>
    </source>
</evidence>
<dbReference type="AlphaFoldDB" id="A0A4Y2D9K4"/>
<organism evidence="1 2">
    <name type="scientific">Araneus ventricosus</name>
    <name type="common">Orbweaver spider</name>
    <name type="synonym">Epeira ventricosa</name>
    <dbReference type="NCBI Taxonomy" id="182803"/>
    <lineage>
        <taxon>Eukaryota</taxon>
        <taxon>Metazoa</taxon>
        <taxon>Ecdysozoa</taxon>
        <taxon>Arthropoda</taxon>
        <taxon>Chelicerata</taxon>
        <taxon>Arachnida</taxon>
        <taxon>Araneae</taxon>
        <taxon>Araneomorphae</taxon>
        <taxon>Entelegynae</taxon>
        <taxon>Araneoidea</taxon>
        <taxon>Araneidae</taxon>
        <taxon>Araneus</taxon>
    </lineage>
</organism>
<dbReference type="EMBL" id="BGPR01000319">
    <property type="protein sequence ID" value="GBM12766.1"/>
    <property type="molecule type" value="Genomic_DNA"/>
</dbReference>
<proteinExistence type="predicted"/>
<protein>
    <submittedName>
        <fullName evidence="1">Uncharacterized protein</fullName>
    </submittedName>
</protein>
<gene>
    <name evidence="1" type="ORF">AVEN_247553_1</name>
</gene>